<protein>
    <recommendedName>
        <fullName evidence="4">Hemolysin-type calcium-binding repeat-containing protein</fullName>
    </recommendedName>
</protein>
<dbReference type="Pfam" id="PF00353">
    <property type="entry name" value="HemolysinCabind"/>
    <property type="match status" value="4"/>
</dbReference>
<dbReference type="OrthoDB" id="7863760at2"/>
<feature type="region of interest" description="Disordered" evidence="1">
    <location>
        <begin position="27"/>
        <end position="63"/>
    </location>
</feature>
<accession>A0A2V4NLK3</accession>
<evidence type="ECO:0000256" key="1">
    <source>
        <dbReference type="SAM" id="MobiDB-lite"/>
    </source>
</evidence>
<evidence type="ECO:0000313" key="2">
    <source>
        <dbReference type="EMBL" id="PYC47187.1"/>
    </source>
</evidence>
<dbReference type="Gene3D" id="2.160.20.160">
    <property type="match status" value="2"/>
</dbReference>
<organism evidence="2 3">
    <name type="scientific">Litorivita pollutaquae</name>
    <dbReference type="NCBI Taxonomy" id="2200892"/>
    <lineage>
        <taxon>Bacteria</taxon>
        <taxon>Pseudomonadati</taxon>
        <taxon>Pseudomonadota</taxon>
        <taxon>Alphaproteobacteria</taxon>
        <taxon>Rhodobacterales</taxon>
        <taxon>Paracoccaceae</taxon>
        <taxon>Litorivita</taxon>
    </lineage>
</organism>
<dbReference type="Proteomes" id="UP000248012">
    <property type="component" value="Unassembled WGS sequence"/>
</dbReference>
<dbReference type="GO" id="GO:0005509">
    <property type="term" value="F:calcium ion binding"/>
    <property type="evidence" value="ECO:0007669"/>
    <property type="project" value="InterPro"/>
</dbReference>
<name>A0A2V4NLK3_9RHOB</name>
<reference evidence="2 3" key="1">
    <citation type="submission" date="2018-05" db="EMBL/GenBank/DDBJ databases">
        <title>Oceanovita maritima gen. nov., sp. nov., a marine bacterium in the family Rhodobacteraceae isolated from surface seawater of Lundu port Xiamen, China.</title>
        <authorList>
            <person name="Hetharua B.H."/>
            <person name="Min D."/>
            <person name="Liao H."/>
            <person name="Tian Y."/>
        </authorList>
    </citation>
    <scope>NUCLEOTIDE SEQUENCE [LARGE SCALE GENOMIC DNA]</scope>
    <source>
        <strain evidence="2 3">FSX-11</strain>
    </source>
</reference>
<proteinExistence type="predicted"/>
<dbReference type="InterPro" id="IPR011049">
    <property type="entry name" value="Serralysin-like_metalloprot_C"/>
</dbReference>
<evidence type="ECO:0000313" key="3">
    <source>
        <dbReference type="Proteomes" id="UP000248012"/>
    </source>
</evidence>
<dbReference type="EMBL" id="QFVT01000007">
    <property type="protein sequence ID" value="PYC47187.1"/>
    <property type="molecule type" value="Genomic_DNA"/>
</dbReference>
<feature type="compositionally biased region" description="Acidic residues" evidence="1">
    <location>
        <begin position="27"/>
        <end position="42"/>
    </location>
</feature>
<evidence type="ECO:0008006" key="4">
    <source>
        <dbReference type="Google" id="ProtNLM"/>
    </source>
</evidence>
<sequence length="590" mass="58375">MILTVFYALVGSMALGILYDIADDSGDNEAEENEAEEVDETPELPPSEPPEIDTITGTPGADTLTASDDEVAFGGDGDDTMIAEGTGTVVGGAGNDMLTASANGEAIGSTGSDTLIGAGDSTLSGGFGSDIMTLTGNAFGEGEEGSDTLTASGTALAKGDAGSDTLILSDQSVGKGGLDDDSLAASGNATALGNGGADLILGVQNTELEGGDGDDTLAYQGSTIAAAHAYATGGEGADTFVVGLTGAEDMLSDWTGADGLPAVDGAIFEITDFNAAEDTVLIDAFASADGDIAVISELTTTSNEANTRVDVLLTATNATGDEVGSLTVRFTNIVAADFDVETAIGFVTSTEDALAADAPDTFTVPITPQTLTEGDDTATITASTLLDAGAGNDNITWTEGVGGIVDLGDGNDTITAGEANVVIDTGAGDDAITTAGGAVIDPGTGTDAVTLNLTASTAPVTLAFSEEADTLTVNLAADAAVDYYQVTVVSSETVTDAGSGDPLSFNQTGTVYFLHKPAGTGLTQEGFLADFGGGTIMATVDLGLTTGVADGAGGFIVSDALNDSLNLTVNGTLADTLTIPLNTMTSSPST</sequence>
<dbReference type="PRINTS" id="PR00313">
    <property type="entry name" value="CABNDNGRPT"/>
</dbReference>
<dbReference type="InterPro" id="IPR001343">
    <property type="entry name" value="Hemolysn_Ca-bd"/>
</dbReference>
<comment type="caution">
    <text evidence="2">The sequence shown here is derived from an EMBL/GenBank/DDBJ whole genome shotgun (WGS) entry which is preliminary data.</text>
</comment>
<keyword evidence="3" id="KW-1185">Reference proteome</keyword>
<dbReference type="SUPFAM" id="SSF51120">
    <property type="entry name" value="beta-Roll"/>
    <property type="match status" value="3"/>
</dbReference>
<dbReference type="AlphaFoldDB" id="A0A2V4NLK3"/>
<dbReference type="RefSeq" id="WP_110796377.1">
    <property type="nucleotide sequence ID" value="NZ_KZ826486.1"/>
</dbReference>
<gene>
    <name evidence="2" type="ORF">DI396_11560</name>
</gene>